<dbReference type="PANTHER" id="PTHR11735:SF11">
    <property type="entry name" value="TRNA THREONYLCARBAMOYLADENOSINE BIOSYNTHESIS PROTEIN TSAB"/>
    <property type="match status" value="1"/>
</dbReference>
<dbReference type="PANTHER" id="PTHR11735">
    <property type="entry name" value="TRNA N6-ADENOSINE THREONYLCARBAMOYLTRANSFERASE"/>
    <property type="match status" value="1"/>
</dbReference>
<gene>
    <name evidence="2" type="ORF">BN52_01745</name>
</gene>
<dbReference type="STRING" id="1423751.FC38_GL001698"/>
<name>I7LGU8_9LACO</name>
<feature type="domain" description="Gcp-like" evidence="1">
    <location>
        <begin position="30"/>
        <end position="149"/>
    </location>
</feature>
<reference evidence="2 3" key="1">
    <citation type="submission" date="2012-06" db="EMBL/GenBank/DDBJ databases">
        <title>Draft genome sequence of Lactobacillus gigeriorum CRBIP 24.85T, isolated from chicken crop.</title>
        <authorList>
            <person name="Cousin S."/>
            <person name="Ma L."/>
            <person name="Creno S."/>
            <person name="Clermont D."/>
            <person name="Loux V."/>
            <person name="Bizet C."/>
            <person name="Bouchier C."/>
        </authorList>
    </citation>
    <scope>NUCLEOTIDE SEQUENCE [LARGE SCALE GENOMIC DNA]</scope>
    <source>
        <strain evidence="3">CRBIP 24.85T</strain>
    </source>
</reference>
<sequence>MKILSVTTATNHLSVALNDGLTVISEKNEEDQRNHSEHLDPMIAEILRENDLALADIDRFAVAIGPGSYTGLRIGITTIKMFGSILNKEVVGISTLAALAKGAKNDGLIITALDARNDNYFAGGYFKQGEKLTEVIPDGHYHLDRLIEVIKTYIDEQKLEVITVVGTGVQDKAEVFADLPVTVSFGSQSENEIHAGFIGKLAMNEVPVDPDVLLPRYLRRTQAEVDWHKRTGKPFGQDSDYVEEV</sequence>
<dbReference type="RefSeq" id="WP_008474329.1">
    <property type="nucleotide sequence ID" value="NZ_AYZO01000007.1"/>
</dbReference>
<evidence type="ECO:0000313" key="2">
    <source>
        <dbReference type="EMBL" id="CCI87963.1"/>
    </source>
</evidence>
<dbReference type="Pfam" id="PF00814">
    <property type="entry name" value="TsaD"/>
    <property type="match status" value="1"/>
</dbReference>
<dbReference type="SUPFAM" id="SSF53067">
    <property type="entry name" value="Actin-like ATPase domain"/>
    <property type="match status" value="1"/>
</dbReference>
<dbReference type="InterPro" id="IPR000905">
    <property type="entry name" value="Gcp-like_dom"/>
</dbReference>
<dbReference type="EMBL" id="CAKC01000095">
    <property type="protein sequence ID" value="CCI87963.1"/>
    <property type="molecule type" value="Genomic_DNA"/>
</dbReference>
<dbReference type="InterPro" id="IPR022496">
    <property type="entry name" value="T6A_TsaB"/>
</dbReference>
<dbReference type="CDD" id="cd24032">
    <property type="entry name" value="ASKHA_NBD_TsaB"/>
    <property type="match status" value="1"/>
</dbReference>
<dbReference type="GO" id="GO:0002949">
    <property type="term" value="P:tRNA threonylcarbamoyladenosine modification"/>
    <property type="evidence" value="ECO:0007669"/>
    <property type="project" value="InterPro"/>
</dbReference>
<comment type="caution">
    <text evidence="2">The sequence shown here is derived from an EMBL/GenBank/DDBJ whole genome shotgun (WGS) entry which is preliminary data.</text>
</comment>
<dbReference type="InterPro" id="IPR043129">
    <property type="entry name" value="ATPase_NBD"/>
</dbReference>
<proteinExistence type="predicted"/>
<dbReference type="AlphaFoldDB" id="I7LGU8"/>
<dbReference type="Gene3D" id="3.30.420.40">
    <property type="match status" value="2"/>
</dbReference>
<accession>I7LGU8</accession>
<dbReference type="NCBIfam" id="TIGR03725">
    <property type="entry name" value="T6A_YeaZ"/>
    <property type="match status" value="1"/>
</dbReference>
<protein>
    <submittedName>
        <fullName evidence="2">Universal bacterial protein YeaZ</fullName>
    </submittedName>
</protein>
<dbReference type="GO" id="GO:0005829">
    <property type="term" value="C:cytosol"/>
    <property type="evidence" value="ECO:0007669"/>
    <property type="project" value="TreeGrafter"/>
</dbReference>
<evidence type="ECO:0000313" key="3">
    <source>
        <dbReference type="Proteomes" id="UP000009326"/>
    </source>
</evidence>
<organism evidence="2 3">
    <name type="scientific">Lactobacillus gigeriorum DSM 23908 = CRBIP 24.85</name>
    <dbReference type="NCBI Taxonomy" id="1423751"/>
    <lineage>
        <taxon>Bacteria</taxon>
        <taxon>Bacillati</taxon>
        <taxon>Bacillota</taxon>
        <taxon>Bacilli</taxon>
        <taxon>Lactobacillales</taxon>
        <taxon>Lactobacillaceae</taxon>
        <taxon>Lactobacillus</taxon>
    </lineage>
</organism>
<dbReference type="OrthoDB" id="9784166at2"/>
<dbReference type="Proteomes" id="UP000009326">
    <property type="component" value="Unassembled WGS sequence"/>
</dbReference>
<evidence type="ECO:0000259" key="1">
    <source>
        <dbReference type="Pfam" id="PF00814"/>
    </source>
</evidence>